<evidence type="ECO:0000256" key="7">
    <source>
        <dbReference type="ARBA" id="ARBA00022824"/>
    </source>
</evidence>
<feature type="transmembrane region" description="Helical" evidence="10">
    <location>
        <begin position="255"/>
        <end position="272"/>
    </location>
</feature>
<feature type="transmembrane region" description="Helical" evidence="10">
    <location>
        <begin position="388"/>
        <end position="408"/>
    </location>
</feature>
<comment type="subcellular location">
    <subcellularLocation>
        <location evidence="1">Endoplasmic reticulum membrane</location>
        <topology evidence="1">Multi-pass membrane protein</topology>
    </subcellularLocation>
</comment>
<dbReference type="GO" id="GO:0000009">
    <property type="term" value="F:alpha-1,6-mannosyltransferase activity"/>
    <property type="evidence" value="ECO:0007669"/>
    <property type="project" value="InterPro"/>
</dbReference>
<dbReference type="GO" id="GO:0004376">
    <property type="term" value="F:GPI mannosyltransferase activity"/>
    <property type="evidence" value="ECO:0007669"/>
    <property type="project" value="InterPro"/>
</dbReference>
<feature type="transmembrane region" description="Helical" evidence="10">
    <location>
        <begin position="177"/>
        <end position="210"/>
    </location>
</feature>
<dbReference type="Proteomes" id="UP000824193">
    <property type="component" value="Unassembled WGS sequence"/>
</dbReference>
<keyword evidence="6 10" id="KW-0812">Transmembrane</keyword>
<dbReference type="EMBL" id="DXFW01000008">
    <property type="protein sequence ID" value="HIX05048.1"/>
    <property type="molecule type" value="Genomic_DNA"/>
</dbReference>
<evidence type="ECO:0000256" key="5">
    <source>
        <dbReference type="ARBA" id="ARBA00022679"/>
    </source>
</evidence>
<keyword evidence="8 10" id="KW-1133">Transmembrane helix</keyword>
<dbReference type="AlphaFoldDB" id="A0A9D2ACT3"/>
<organism evidence="11 12">
    <name type="scientific">Candidatus Allofournierella pullicola</name>
    <dbReference type="NCBI Taxonomy" id="2838596"/>
    <lineage>
        <taxon>Bacteria</taxon>
        <taxon>Bacillati</taxon>
        <taxon>Bacillota</taxon>
        <taxon>Clostridia</taxon>
        <taxon>Eubacteriales</taxon>
        <taxon>Oscillospiraceae</taxon>
        <taxon>Allofournierella</taxon>
    </lineage>
</organism>
<evidence type="ECO:0000256" key="8">
    <source>
        <dbReference type="ARBA" id="ARBA00022989"/>
    </source>
</evidence>
<sequence>MGPILGHLGGTLMVLFVALLALRCAKRLALVFWPAVPARPAAPRWAPGPGALALAAFGVLALQFFAAFFCWLDLGQTGGLAAFWQHFIQRFTTAGDSPHYLLLARQGYVAGGEAAKYIVFYPLYPLAVRLAHTLLSPLSVSWEAAALAVSWLCWGGAGAAMLALAGQDLPKGQAAFAVALMALYPFGFFALGVFTESLFLLLCLLCMFFARRQRWLPAGVFGALAALCRNQGLVLLLPLLYLWLRARRQKKQGPASLALALPLLGWCGYLALNARLFGNAFAFMEFQSAPPWYQSVKWISENLAQHWQMALEYPGLAPFLYHAQLVLYFAAMALLLWGLWKQCPTHWLIWGGAYLGMCYLAGWLISGGRYVFGCIPLFLIGASLPRPARWLLAAVSAFFLWKMGVYYMQGQAIM</sequence>
<evidence type="ECO:0000256" key="1">
    <source>
        <dbReference type="ARBA" id="ARBA00004477"/>
    </source>
</evidence>
<name>A0A9D2ACT3_9FIRM</name>
<dbReference type="PANTHER" id="PTHR12468">
    <property type="entry name" value="GPI MANNOSYLTRANSFERASE 2"/>
    <property type="match status" value="1"/>
</dbReference>
<evidence type="ECO:0000313" key="12">
    <source>
        <dbReference type="Proteomes" id="UP000824193"/>
    </source>
</evidence>
<feature type="transmembrane region" description="Helical" evidence="10">
    <location>
        <begin position="144"/>
        <end position="165"/>
    </location>
</feature>
<feature type="transmembrane region" description="Helical" evidence="10">
    <location>
        <begin position="216"/>
        <end position="243"/>
    </location>
</feature>
<keyword evidence="5" id="KW-0808">Transferase</keyword>
<keyword evidence="7" id="KW-0256">Endoplasmic reticulum</keyword>
<evidence type="ECO:0000256" key="10">
    <source>
        <dbReference type="SAM" id="Phobius"/>
    </source>
</evidence>
<evidence type="ECO:0000256" key="2">
    <source>
        <dbReference type="ARBA" id="ARBA00004687"/>
    </source>
</evidence>
<evidence type="ECO:0000256" key="9">
    <source>
        <dbReference type="ARBA" id="ARBA00023136"/>
    </source>
</evidence>
<comment type="pathway">
    <text evidence="2">Glycolipid biosynthesis; glycosylphosphatidylinositol-anchor biosynthesis.</text>
</comment>
<evidence type="ECO:0000313" key="11">
    <source>
        <dbReference type="EMBL" id="HIX05048.1"/>
    </source>
</evidence>
<reference evidence="11" key="2">
    <citation type="submission" date="2021-04" db="EMBL/GenBank/DDBJ databases">
        <authorList>
            <person name="Gilroy R."/>
        </authorList>
    </citation>
    <scope>NUCLEOTIDE SEQUENCE</scope>
    <source>
        <strain evidence="11">2239</strain>
    </source>
</reference>
<feature type="transmembrane region" description="Helical" evidence="10">
    <location>
        <begin position="319"/>
        <end position="340"/>
    </location>
</feature>
<keyword evidence="4" id="KW-0328">Glycosyltransferase</keyword>
<reference evidence="11" key="1">
    <citation type="journal article" date="2021" name="PeerJ">
        <title>Extensive microbial diversity within the chicken gut microbiome revealed by metagenomics and culture.</title>
        <authorList>
            <person name="Gilroy R."/>
            <person name="Ravi A."/>
            <person name="Getino M."/>
            <person name="Pursley I."/>
            <person name="Horton D.L."/>
            <person name="Alikhan N.F."/>
            <person name="Baker D."/>
            <person name="Gharbi K."/>
            <person name="Hall N."/>
            <person name="Watson M."/>
            <person name="Adriaenssens E.M."/>
            <person name="Foster-Nyarko E."/>
            <person name="Jarju S."/>
            <person name="Secka A."/>
            <person name="Antonio M."/>
            <person name="Oren A."/>
            <person name="Chaudhuri R.R."/>
            <person name="La Ragione R."/>
            <person name="Hildebrand F."/>
            <person name="Pallen M.J."/>
        </authorList>
    </citation>
    <scope>NUCLEOTIDE SEQUENCE</scope>
    <source>
        <strain evidence="11">2239</strain>
    </source>
</reference>
<dbReference type="GO" id="GO:0006506">
    <property type="term" value="P:GPI anchor biosynthetic process"/>
    <property type="evidence" value="ECO:0007669"/>
    <property type="project" value="UniProtKB-KW"/>
</dbReference>
<accession>A0A9D2ACT3</accession>
<dbReference type="GO" id="GO:0016020">
    <property type="term" value="C:membrane"/>
    <property type="evidence" value="ECO:0007669"/>
    <property type="project" value="GOC"/>
</dbReference>
<feature type="transmembrane region" description="Helical" evidence="10">
    <location>
        <begin position="51"/>
        <end position="72"/>
    </location>
</feature>
<dbReference type="GO" id="GO:0031501">
    <property type="term" value="C:mannosyltransferase complex"/>
    <property type="evidence" value="ECO:0007669"/>
    <property type="project" value="TreeGrafter"/>
</dbReference>
<protein>
    <recommendedName>
        <fullName evidence="13">Glycosyltransferase RgtA/B/C/D-like domain-containing protein</fullName>
    </recommendedName>
</protein>
<evidence type="ECO:0000256" key="4">
    <source>
        <dbReference type="ARBA" id="ARBA00022676"/>
    </source>
</evidence>
<comment type="caution">
    <text evidence="11">The sequence shown here is derived from an EMBL/GenBank/DDBJ whole genome shotgun (WGS) entry which is preliminary data.</text>
</comment>
<evidence type="ECO:0008006" key="13">
    <source>
        <dbReference type="Google" id="ProtNLM"/>
    </source>
</evidence>
<feature type="transmembrane region" description="Helical" evidence="10">
    <location>
        <begin position="347"/>
        <end position="368"/>
    </location>
</feature>
<evidence type="ECO:0000256" key="3">
    <source>
        <dbReference type="ARBA" id="ARBA00022502"/>
    </source>
</evidence>
<keyword evidence="9 10" id="KW-0472">Membrane</keyword>
<dbReference type="PANTHER" id="PTHR12468:SF2">
    <property type="entry name" value="GPI MANNOSYLTRANSFERASE 2"/>
    <property type="match status" value="1"/>
</dbReference>
<dbReference type="InterPro" id="IPR007315">
    <property type="entry name" value="PIG-V/Gpi18"/>
</dbReference>
<proteinExistence type="predicted"/>
<evidence type="ECO:0000256" key="6">
    <source>
        <dbReference type="ARBA" id="ARBA00022692"/>
    </source>
</evidence>
<gene>
    <name evidence="11" type="ORF">H9865_02900</name>
</gene>
<keyword evidence="3" id="KW-0337">GPI-anchor biosynthesis</keyword>